<dbReference type="GO" id="GO:0008168">
    <property type="term" value="F:methyltransferase activity"/>
    <property type="evidence" value="ECO:0007669"/>
    <property type="project" value="UniProtKB-KW"/>
</dbReference>
<evidence type="ECO:0000313" key="1">
    <source>
        <dbReference type="EMBL" id="GAF25746.1"/>
    </source>
</evidence>
<dbReference type="Proteomes" id="UP000063718">
    <property type="component" value="Unassembled WGS sequence"/>
</dbReference>
<reference evidence="1" key="1">
    <citation type="journal article" date="2014" name="Gene">
        <title>Genome-guided analysis of transformation efficiency and carbon dioxide assimilation by Moorella thermoacetica Y72.</title>
        <authorList>
            <person name="Tsukahara K."/>
            <person name="Kita A."/>
            <person name="Nakashimada Y."/>
            <person name="Hoshino T."/>
            <person name="Murakami K."/>
        </authorList>
    </citation>
    <scope>NUCLEOTIDE SEQUENCE [LARGE SCALE GENOMIC DNA]</scope>
    <source>
        <strain evidence="1">Y72</strain>
    </source>
</reference>
<accession>A0A0S6U9R6</accession>
<organism evidence="1">
    <name type="scientific">Moorella thermoacetica Y72</name>
    <dbReference type="NCBI Taxonomy" id="1325331"/>
    <lineage>
        <taxon>Bacteria</taxon>
        <taxon>Bacillati</taxon>
        <taxon>Bacillota</taxon>
        <taxon>Clostridia</taxon>
        <taxon>Neomoorellales</taxon>
        <taxon>Neomoorellaceae</taxon>
        <taxon>Neomoorella</taxon>
    </lineage>
</organism>
<keyword evidence="1" id="KW-0489">Methyltransferase</keyword>
<dbReference type="EMBL" id="DF238840">
    <property type="protein sequence ID" value="GAF25746.1"/>
    <property type="molecule type" value="Genomic_DNA"/>
</dbReference>
<sequence length="43" mass="5043">MRNDGTFEGEVTTARDMGVEESAQTVDSVVASNSWWWEYQRWM</sequence>
<name>A0A0S6U9R6_NEOTH</name>
<gene>
    <name evidence="1" type="ORF">MTY_1083</name>
</gene>
<dbReference type="GO" id="GO:0032259">
    <property type="term" value="P:methylation"/>
    <property type="evidence" value="ECO:0007669"/>
    <property type="project" value="UniProtKB-KW"/>
</dbReference>
<proteinExistence type="predicted"/>
<keyword evidence="1" id="KW-0808">Transferase</keyword>
<dbReference type="AlphaFoldDB" id="A0A0S6U9R6"/>
<protein>
    <submittedName>
        <fullName evidence="1">N2,N2-dimethylguanosine tRNA methyltransferase</fullName>
    </submittedName>
</protein>